<dbReference type="Gene3D" id="3.40.50.1820">
    <property type="entry name" value="alpha/beta hydrolase"/>
    <property type="match status" value="1"/>
</dbReference>
<proteinExistence type="predicted"/>
<dbReference type="SUPFAM" id="SSF53474">
    <property type="entry name" value="alpha/beta-Hydrolases"/>
    <property type="match status" value="1"/>
</dbReference>
<reference evidence="1 2" key="1">
    <citation type="submission" date="2018-07" db="EMBL/GenBank/DDBJ databases">
        <title>A draft genome of a endophytic bacteria, a new species of Pedobacter.</title>
        <authorList>
            <person name="Zhang Z.D."/>
            <person name="Chen Z.J."/>
        </authorList>
    </citation>
    <scope>NUCLEOTIDE SEQUENCE [LARGE SCALE GENOMIC DNA]</scope>
    <source>
        <strain evidence="1 2">RS10</strain>
    </source>
</reference>
<organism evidence="1 2">
    <name type="scientific">Pedobacter miscanthi</name>
    <dbReference type="NCBI Taxonomy" id="2259170"/>
    <lineage>
        <taxon>Bacteria</taxon>
        <taxon>Pseudomonadati</taxon>
        <taxon>Bacteroidota</taxon>
        <taxon>Sphingobacteriia</taxon>
        <taxon>Sphingobacteriales</taxon>
        <taxon>Sphingobacteriaceae</taxon>
        <taxon>Pedobacter</taxon>
    </lineage>
</organism>
<evidence type="ECO:0000313" key="1">
    <source>
        <dbReference type="EMBL" id="RBQ07882.1"/>
    </source>
</evidence>
<sequence>MIYRVFLSPIVGIILITCVLGLMNNPVCAQYLRIEYPALSKENTMKLAVSYALWIPEGVKTIRGIVVHQHGAGTIAAKTSEDGVHDLHWQALAKKWDCAFLVPTYHVLSNETGVANGGAMLWFDPRRGSEKTFLTALKEFAAKSGHPELDRIPWVLWGHSGGAIWSDVMTMLHPDRVAALWLRSGAASMGTNWTEFPEVSIPAAAYAVPTVCNSGIQEKAGIGASQMQKFIDYRKRNAPIAFISDPLTGHWTGNSRYLAIPFLDAVMKLRLAGPGDINQTLKPIVMEKSWLAPVNGGDVILNSSFKGDPVSAIWLPSQTVGKLWDEFIKTGGVSDTTPPPAPFDLKIKDLGDKGTEITWSAEADLESGIHHFIIMKDGQELANLPSVNLVRFAVRPMFQAGWTNSYNDAPANPVPEMRFVDFWPKDNVNHIYSVITVNTVGLKSAPAHSR</sequence>
<dbReference type="EMBL" id="QNQU01000007">
    <property type="protein sequence ID" value="RBQ07882.1"/>
    <property type="molecule type" value="Genomic_DNA"/>
</dbReference>
<name>A0A366L413_9SPHI</name>
<dbReference type="AlphaFoldDB" id="A0A366L413"/>
<protein>
    <recommendedName>
        <fullName evidence="3">Alpha/beta hydrolase</fullName>
    </recommendedName>
</protein>
<evidence type="ECO:0008006" key="3">
    <source>
        <dbReference type="Google" id="ProtNLM"/>
    </source>
</evidence>
<dbReference type="Proteomes" id="UP000252081">
    <property type="component" value="Unassembled WGS sequence"/>
</dbReference>
<gene>
    <name evidence="1" type="ORF">DRW42_09780</name>
</gene>
<accession>A0A366L413</accession>
<dbReference type="InterPro" id="IPR029058">
    <property type="entry name" value="AB_hydrolase_fold"/>
</dbReference>
<evidence type="ECO:0000313" key="2">
    <source>
        <dbReference type="Proteomes" id="UP000252081"/>
    </source>
</evidence>
<comment type="caution">
    <text evidence="1">The sequence shown here is derived from an EMBL/GenBank/DDBJ whole genome shotgun (WGS) entry which is preliminary data.</text>
</comment>
<keyword evidence="2" id="KW-1185">Reference proteome</keyword>